<organism evidence="12 13">
    <name type="scientific">Neocallimastix californiae</name>
    <dbReference type="NCBI Taxonomy" id="1754190"/>
    <lineage>
        <taxon>Eukaryota</taxon>
        <taxon>Fungi</taxon>
        <taxon>Fungi incertae sedis</taxon>
        <taxon>Chytridiomycota</taxon>
        <taxon>Chytridiomycota incertae sedis</taxon>
        <taxon>Neocallimastigomycetes</taxon>
        <taxon>Neocallimastigales</taxon>
        <taxon>Neocallimastigaceae</taxon>
        <taxon>Neocallimastix</taxon>
    </lineage>
</organism>
<dbReference type="PROSITE" id="PS50011">
    <property type="entry name" value="PROTEIN_KINASE_DOM"/>
    <property type="match status" value="1"/>
</dbReference>
<keyword evidence="3" id="KW-0808">Transferase</keyword>
<dbReference type="CDD" id="cd17043">
    <property type="entry name" value="RA"/>
    <property type="match status" value="1"/>
</dbReference>
<dbReference type="Proteomes" id="UP000193920">
    <property type="component" value="Unassembled WGS sequence"/>
</dbReference>
<keyword evidence="2" id="KW-0597">Phosphoprotein</keyword>
<evidence type="ECO:0000256" key="8">
    <source>
        <dbReference type="SAM" id="MobiDB-lite"/>
    </source>
</evidence>
<feature type="region of interest" description="Disordered" evidence="8">
    <location>
        <begin position="1564"/>
        <end position="1597"/>
    </location>
</feature>
<dbReference type="SMART" id="SM00133">
    <property type="entry name" value="S_TK_X"/>
    <property type="match status" value="1"/>
</dbReference>
<keyword evidence="4 7" id="KW-0547">Nucleotide-binding</keyword>
<evidence type="ECO:0000259" key="11">
    <source>
        <dbReference type="PROSITE" id="PS51285"/>
    </source>
</evidence>
<keyword evidence="6 7" id="KW-0067">ATP-binding</keyword>
<dbReference type="InterPro" id="IPR029071">
    <property type="entry name" value="Ubiquitin-like_domsf"/>
</dbReference>
<dbReference type="PROSITE" id="PS00108">
    <property type="entry name" value="PROTEIN_KINASE_ST"/>
    <property type="match status" value="1"/>
</dbReference>
<dbReference type="InterPro" id="IPR000159">
    <property type="entry name" value="RA_dom"/>
</dbReference>
<feature type="compositionally biased region" description="Basic and acidic residues" evidence="8">
    <location>
        <begin position="148"/>
        <end position="172"/>
    </location>
</feature>
<evidence type="ECO:0000259" key="9">
    <source>
        <dbReference type="PROSITE" id="PS50011"/>
    </source>
</evidence>
<evidence type="ECO:0000313" key="12">
    <source>
        <dbReference type="EMBL" id="ORY28537.1"/>
    </source>
</evidence>
<dbReference type="SUPFAM" id="SSF56112">
    <property type="entry name" value="Protein kinase-like (PK-like)"/>
    <property type="match status" value="1"/>
</dbReference>
<dbReference type="PANTHER" id="PTHR24351">
    <property type="entry name" value="RIBOSOMAL PROTEIN S6 KINASE"/>
    <property type="match status" value="1"/>
</dbReference>
<proteinExistence type="predicted"/>
<evidence type="ECO:0000256" key="6">
    <source>
        <dbReference type="ARBA" id="ARBA00022840"/>
    </source>
</evidence>
<evidence type="ECO:0008006" key="14">
    <source>
        <dbReference type="Google" id="ProtNLM"/>
    </source>
</evidence>
<sequence>MISYKRESLALLALNPENKLIIQTMINQLDNNQNTKKSDQSNSNPSTPLSASSNYQYSHLRNEISDNSTEDAENNIDNSNKLEQNNNEDEHVNIIDSENENHNSYSILKKNSSSPFKPNNLTIDSLILRNKRAKSQDSPLRISSCINEKSDSSLEEQKKLLSEESLPDKPSFDNDNLQQNTEPKIIHHGLSSSNDDIISETEDSLDELISIEPVLRKSNASSDTQINKIGISNMKMVKKQFVPVPSKKNSRANVNIKSIHIKGNGEHLNNNPQENSSKTSNDILLHQRSASDSITPQSNGDISNNQTVKVVEVKPLMINTKTTSDSSLYKNKNNDITLNSKSAKSFVAIPSTAIKKQVIRKNSKPAELRHIKKKSSVSTIGSQSDDSVCSSHSASSEKSLSLIKERRSIKVNGYDADILYEYFDEDSENENYQINTESTSVQDIDNLDKKDTPNSKFGNLSIKTDLPHNFPGVMSSEIMTSTITPLDQVYNSISQELEERLCKTVRRSILQRVDSKNYMIPINILYEKHYKNQVIYVERKTTVEEVLCQALNSINIYEDYGNYELLQIFGFEDVINEDEQEDENRCNNDNNDINSPNTESSTKYQNVLDLDENIQSILDKTIFNSKRKSNNILTFRIRKKSSTMKLYIYFEEEKRNYNIMVTKTTTCEDVIEALLFLRNEPYDENVWYIQKKNLEMDEEDEKEILEPFDILYNKDENIRYILRKKKSKQISKLVNILGVTDETDLHDIVDKDKKKKDKDKNKVTCEMTNEVPNDNYYNYNDEKEEKFSRILGLSKEELNNIYTRNKKINELKKMDGKKKNGSYDQLNLNTNSKDVERFPSQVLNIFKSKKEKQLTKLQNTFTGSMPQISMSKNESSKELDNIPKISRSADSIGSDGDFLNSGKRAKKLGNFFGITSSQRENTELNNIIRKNYNSKKTLDSSEQYIVIRVYFANLTYTTINMSINDTCKTAKKILCERLGIKEADEELYQIYEFTQKNGYEREVHNSERPFDTMRGWQKDEIFLFKLKNNTKGKAMSRGNIYDKIKNKYSKNTSVKSPLSSSEDNLSKSPSNEQPVKRMAKLAGFFGVVNSKQEEKNNTEKEEEVKGLFNMLHVMSNSKEEATNQIIKFIHSKDIIEDNAVKEGWLYMQVGKSLINSWCYKDNNENFNIRNWKSGDITRIAIKDIVSVELSNGKGTNSGDNIFSIVVKKDGSGPATQYLFKAKFVIDAIEWVTSLKPNPNKSNKIKKTVIEDDSNFKDNYDALNVIGKGKYSVVFLCKEMTTSEPFAVKILNKQYKDMWEIEKEVLKSISHPFIVDLFQAFEYEDHNYLVMEFINGGDLYFHLSQYGRFSEIRVRFYAAELLLALESLHGHNIIYRDLKLENIMITKEGHIKLVDFGQSIPKFIINIDEVSDMSNIEYIAPEILCGKNYSFASDWWAYGVIIYEMLCEKHPFYSNEKEEIVQRILQSPIEFPPFPSRFIKDLILKLLNRDSEKRLGSSSEGGKEIQNHPFFEKIDFTKLYHLEIKPPFKPNVEDAFDIQYFDTQFTDEPIVNISDNNIYEQEIYENNNENESDGNISYTYSYQGDDKSPKGLITNDSYDNSSQEYVHKYSSSNDNKIYNEQSETKYSYINSEDEESHNDNSLSIQQQRLNNGWGSNDDDIIEENNNHDLRYSEETNYTQSYIEKQEQRIKNGW</sequence>
<dbReference type="PROSITE" id="PS50200">
    <property type="entry name" value="RA"/>
    <property type="match status" value="1"/>
</dbReference>
<feature type="compositionally biased region" description="Polar residues" evidence="8">
    <location>
        <begin position="1572"/>
        <end position="1581"/>
    </location>
</feature>
<feature type="region of interest" description="Disordered" evidence="8">
    <location>
        <begin position="368"/>
        <end position="392"/>
    </location>
</feature>
<feature type="compositionally biased region" description="Polar residues" evidence="8">
    <location>
        <begin position="1051"/>
        <end position="1073"/>
    </location>
</feature>
<feature type="compositionally biased region" description="Polar residues" evidence="8">
    <location>
        <begin position="75"/>
        <end position="85"/>
    </location>
</feature>
<keyword evidence="1" id="KW-0723">Serine/threonine-protein kinase</keyword>
<dbReference type="Pfam" id="PF00788">
    <property type="entry name" value="RA"/>
    <property type="match status" value="1"/>
</dbReference>
<feature type="region of interest" description="Disordered" evidence="8">
    <location>
        <begin position="1051"/>
        <end position="1074"/>
    </location>
</feature>
<feature type="domain" description="AGC-kinase C-terminal" evidence="11">
    <location>
        <begin position="1511"/>
        <end position="1573"/>
    </location>
</feature>
<dbReference type="InterPro" id="IPR011009">
    <property type="entry name" value="Kinase-like_dom_sf"/>
</dbReference>
<feature type="domain" description="Ras-associating" evidence="10">
    <location>
        <begin position="946"/>
        <end position="1029"/>
    </location>
</feature>
<evidence type="ECO:0000256" key="2">
    <source>
        <dbReference type="ARBA" id="ARBA00022553"/>
    </source>
</evidence>
<evidence type="ECO:0000313" key="13">
    <source>
        <dbReference type="Proteomes" id="UP000193920"/>
    </source>
</evidence>
<gene>
    <name evidence="12" type="ORF">LY90DRAFT_388057</name>
</gene>
<feature type="region of interest" description="Disordered" evidence="8">
    <location>
        <begin position="32"/>
        <end position="53"/>
    </location>
</feature>
<dbReference type="Gene3D" id="3.30.200.20">
    <property type="entry name" value="Phosphorylase Kinase, domain 1"/>
    <property type="match status" value="1"/>
</dbReference>
<dbReference type="OrthoDB" id="10458932at2759"/>
<dbReference type="STRING" id="1754190.A0A1Y2B218"/>
<dbReference type="GO" id="GO:0005524">
    <property type="term" value="F:ATP binding"/>
    <property type="evidence" value="ECO:0007669"/>
    <property type="project" value="UniProtKB-UniRule"/>
</dbReference>
<dbReference type="Pfam" id="PF00069">
    <property type="entry name" value="Pkinase"/>
    <property type="match status" value="1"/>
</dbReference>
<evidence type="ECO:0000256" key="7">
    <source>
        <dbReference type="PROSITE-ProRule" id="PRU10141"/>
    </source>
</evidence>
<feature type="region of interest" description="Disordered" evidence="8">
    <location>
        <begin position="260"/>
        <end position="279"/>
    </location>
</feature>
<evidence type="ECO:0000256" key="1">
    <source>
        <dbReference type="ARBA" id="ARBA00022527"/>
    </source>
</evidence>
<accession>A0A1Y2B218</accession>
<feature type="binding site" evidence="7">
    <location>
        <position position="1288"/>
    </location>
    <ligand>
        <name>ATP</name>
        <dbReference type="ChEBI" id="CHEBI:30616"/>
    </ligand>
</feature>
<dbReference type="PROSITE" id="PS51285">
    <property type="entry name" value="AGC_KINASE_CTER"/>
    <property type="match status" value="1"/>
</dbReference>
<dbReference type="PROSITE" id="PS00107">
    <property type="entry name" value="PROTEIN_KINASE_ATP"/>
    <property type="match status" value="1"/>
</dbReference>
<feature type="compositionally biased region" description="Low complexity" evidence="8">
    <location>
        <begin position="382"/>
        <end position="392"/>
    </location>
</feature>
<keyword evidence="13" id="KW-1185">Reference proteome</keyword>
<evidence type="ECO:0000256" key="5">
    <source>
        <dbReference type="ARBA" id="ARBA00022777"/>
    </source>
</evidence>
<feature type="domain" description="Protein kinase" evidence="9">
    <location>
        <begin position="1259"/>
        <end position="1510"/>
    </location>
</feature>
<reference evidence="12 13" key="1">
    <citation type="submission" date="2016-08" db="EMBL/GenBank/DDBJ databases">
        <title>A Parts List for Fungal Cellulosomes Revealed by Comparative Genomics.</title>
        <authorList>
            <consortium name="DOE Joint Genome Institute"/>
            <person name="Haitjema C.H."/>
            <person name="Gilmore S.P."/>
            <person name="Henske J.K."/>
            <person name="Solomon K.V."/>
            <person name="De Groot R."/>
            <person name="Kuo A."/>
            <person name="Mondo S.J."/>
            <person name="Salamov A.A."/>
            <person name="Labutti K."/>
            <person name="Zhao Z."/>
            <person name="Chiniquy J."/>
            <person name="Barry K."/>
            <person name="Brewer H.M."/>
            <person name="Purvine S.O."/>
            <person name="Wright A.T."/>
            <person name="Boxma B."/>
            <person name="Van Alen T."/>
            <person name="Hackstein J.H."/>
            <person name="Baker S.E."/>
            <person name="Grigoriev I.V."/>
            <person name="O'Malley M.A."/>
        </authorList>
    </citation>
    <scope>NUCLEOTIDE SEQUENCE [LARGE SCALE GENOMIC DNA]</scope>
    <source>
        <strain evidence="12 13">G1</strain>
    </source>
</reference>
<feature type="region of interest" description="Disordered" evidence="8">
    <location>
        <begin position="579"/>
        <end position="601"/>
    </location>
</feature>
<protein>
    <recommendedName>
        <fullName evidence="14">Non-specific serine/threonine protein kinase</fullName>
    </recommendedName>
</protein>
<feature type="compositionally biased region" description="Low complexity" evidence="8">
    <location>
        <begin position="587"/>
        <end position="599"/>
    </location>
</feature>
<evidence type="ECO:0000259" key="10">
    <source>
        <dbReference type="PROSITE" id="PS50200"/>
    </source>
</evidence>
<dbReference type="GO" id="GO:0004674">
    <property type="term" value="F:protein serine/threonine kinase activity"/>
    <property type="evidence" value="ECO:0007669"/>
    <property type="project" value="UniProtKB-KW"/>
</dbReference>
<dbReference type="InterPro" id="IPR000961">
    <property type="entry name" value="AGC-kinase_C"/>
</dbReference>
<dbReference type="FunFam" id="1.10.510.10:FF:000008">
    <property type="entry name" value="Non-specific serine/threonine protein kinase"/>
    <property type="match status" value="1"/>
</dbReference>
<dbReference type="InterPro" id="IPR017441">
    <property type="entry name" value="Protein_kinase_ATP_BS"/>
</dbReference>
<name>A0A1Y2B218_9FUNG</name>
<feature type="region of interest" description="Disordered" evidence="8">
    <location>
        <begin position="132"/>
        <end position="179"/>
    </location>
</feature>
<evidence type="ECO:0000256" key="3">
    <source>
        <dbReference type="ARBA" id="ARBA00022679"/>
    </source>
</evidence>
<dbReference type="InterPro" id="IPR000719">
    <property type="entry name" value="Prot_kinase_dom"/>
</dbReference>
<keyword evidence="5" id="KW-0418">Kinase</keyword>
<comment type="caution">
    <text evidence="12">The sequence shown here is derived from an EMBL/GenBank/DDBJ whole genome shotgun (WGS) entry which is preliminary data.</text>
</comment>
<dbReference type="EMBL" id="MCOG01000185">
    <property type="protein sequence ID" value="ORY28537.1"/>
    <property type="molecule type" value="Genomic_DNA"/>
</dbReference>
<evidence type="ECO:0000256" key="4">
    <source>
        <dbReference type="ARBA" id="ARBA00022741"/>
    </source>
</evidence>
<dbReference type="Gene3D" id="3.10.20.90">
    <property type="entry name" value="Phosphatidylinositol 3-kinase Catalytic Subunit, Chain A, domain 1"/>
    <property type="match status" value="1"/>
</dbReference>
<dbReference type="Gene3D" id="1.10.510.10">
    <property type="entry name" value="Transferase(Phosphotransferase) domain 1"/>
    <property type="match status" value="1"/>
</dbReference>
<feature type="region of interest" description="Disordered" evidence="8">
    <location>
        <begin position="65"/>
        <end position="86"/>
    </location>
</feature>
<dbReference type="SUPFAM" id="SSF54236">
    <property type="entry name" value="Ubiquitin-like"/>
    <property type="match status" value="1"/>
</dbReference>
<dbReference type="InterPro" id="IPR008271">
    <property type="entry name" value="Ser/Thr_kinase_AS"/>
</dbReference>
<feature type="compositionally biased region" description="Polar residues" evidence="8">
    <location>
        <begin position="267"/>
        <end position="279"/>
    </location>
</feature>
<dbReference type="SMART" id="SM00220">
    <property type="entry name" value="S_TKc"/>
    <property type="match status" value="1"/>
</dbReference>
<dbReference type="GO" id="GO:0007165">
    <property type="term" value="P:signal transduction"/>
    <property type="evidence" value="ECO:0007669"/>
    <property type="project" value="InterPro"/>
</dbReference>